<dbReference type="EMBL" id="VSWD01000011">
    <property type="protein sequence ID" value="KAK3087543.1"/>
    <property type="molecule type" value="Genomic_DNA"/>
</dbReference>
<organism evidence="1 2">
    <name type="scientific">Pinctada imbricata</name>
    <name type="common">Atlantic pearl-oyster</name>
    <name type="synonym">Pinctada martensii</name>
    <dbReference type="NCBI Taxonomy" id="66713"/>
    <lineage>
        <taxon>Eukaryota</taxon>
        <taxon>Metazoa</taxon>
        <taxon>Spiralia</taxon>
        <taxon>Lophotrochozoa</taxon>
        <taxon>Mollusca</taxon>
        <taxon>Bivalvia</taxon>
        <taxon>Autobranchia</taxon>
        <taxon>Pteriomorphia</taxon>
        <taxon>Pterioida</taxon>
        <taxon>Pterioidea</taxon>
        <taxon>Pteriidae</taxon>
        <taxon>Pinctada</taxon>
    </lineage>
</organism>
<comment type="caution">
    <text evidence="1">The sequence shown here is derived from an EMBL/GenBank/DDBJ whole genome shotgun (WGS) entry which is preliminary data.</text>
</comment>
<keyword evidence="2" id="KW-1185">Reference proteome</keyword>
<evidence type="ECO:0000313" key="1">
    <source>
        <dbReference type="EMBL" id="KAK3087543.1"/>
    </source>
</evidence>
<name>A0AA88Y1N5_PINIB</name>
<reference evidence="1" key="1">
    <citation type="submission" date="2019-08" db="EMBL/GenBank/DDBJ databases">
        <title>The improved chromosome-level genome for the pearl oyster Pinctada fucata martensii using PacBio sequencing and Hi-C.</title>
        <authorList>
            <person name="Zheng Z."/>
        </authorList>
    </citation>
    <scope>NUCLEOTIDE SEQUENCE</scope>
    <source>
        <strain evidence="1">ZZ-2019</strain>
        <tissue evidence="1">Adductor muscle</tissue>
    </source>
</reference>
<accession>A0AA88Y1N5</accession>
<dbReference type="AlphaFoldDB" id="A0AA88Y1N5"/>
<protein>
    <submittedName>
        <fullName evidence="1">Uncharacterized protein</fullName>
    </submittedName>
</protein>
<dbReference type="Proteomes" id="UP001186944">
    <property type="component" value="Unassembled WGS sequence"/>
</dbReference>
<sequence>MDIMENLNYYESERYEQNERMSLYECIQKIMKEDHYRERQDFEILQTARDVAKYLIQSTYTSNSYYQSYIQNRRNQVELSSFHIEDSQTFRCNVSLKLPSPIETFQIHHKKPQEMPPHRILVTLDEDLGKADRVYQKCIWEDCVDEESVLRPDYVLKWFNKGIIATCEEVKIEGNRQRLNRELECDYFETKTETRKDGTICVHVSIGKEESYPTNFTINFVPSLPLKELPKQIRLRAPFPDRSEYVGRRDKFIKAILKGIKSDAVPLCLEARVWLPYNTVGLDQSIGVTWAVSCSALEEKAFQDIRNAPNQTNLGNVIILMDRIKQNHIMGLHPVTRSLIQNAIFHIYRMNLEKVQRVDQWFLKVMKLIANQLKGYCAPCFFMNSKNILEDWDLAFVQWMGKEMEKIIRRLKKKPISLLDYIGTNKGPGFWSDTANG</sequence>
<proteinExistence type="predicted"/>
<gene>
    <name evidence="1" type="ORF">FSP39_007350</name>
</gene>
<evidence type="ECO:0000313" key="2">
    <source>
        <dbReference type="Proteomes" id="UP001186944"/>
    </source>
</evidence>